<dbReference type="EMBL" id="CP033923">
    <property type="protein sequence ID" value="AZA90179.1"/>
    <property type="molecule type" value="Genomic_DNA"/>
</dbReference>
<evidence type="ECO:0000256" key="4">
    <source>
        <dbReference type="PROSITE-ProRule" id="PRU00335"/>
    </source>
</evidence>
<dbReference type="PANTHER" id="PTHR47506">
    <property type="entry name" value="TRANSCRIPTIONAL REGULATORY PROTEIN"/>
    <property type="match status" value="1"/>
</dbReference>
<dbReference type="InterPro" id="IPR001647">
    <property type="entry name" value="HTH_TetR"/>
</dbReference>
<keyword evidence="3" id="KW-0804">Transcription</keyword>
<dbReference type="InterPro" id="IPR009057">
    <property type="entry name" value="Homeodomain-like_sf"/>
</dbReference>
<evidence type="ECO:0000313" key="7">
    <source>
        <dbReference type="Proteomes" id="UP000278288"/>
    </source>
</evidence>
<dbReference type="AlphaFoldDB" id="A0AAD0YJP1"/>
<dbReference type="KEGG" id="cnk:EG343_05885"/>
<keyword evidence="2 4" id="KW-0238">DNA-binding</keyword>
<keyword evidence="7" id="KW-1185">Reference proteome</keyword>
<reference evidence="6 7" key="1">
    <citation type="submission" date="2018-11" db="EMBL/GenBank/DDBJ databases">
        <title>Proposal to divide the Flavobacteriaceae and reorganize its genera based on Amino Acid Identity values calculated from whole genome sequences.</title>
        <authorList>
            <person name="Nicholson A.C."/>
            <person name="Gulvik C.A."/>
            <person name="Whitney A.M."/>
            <person name="Humrighouse B.W."/>
            <person name="Bell M."/>
            <person name="Holmes B."/>
            <person name="Steigerwalt A.G."/>
            <person name="Villarma A."/>
            <person name="Sheth M."/>
            <person name="Batra D."/>
            <person name="Pryor J."/>
            <person name="Bernardet J.-F."/>
            <person name="Hugo C."/>
            <person name="Kampfer P."/>
            <person name="Newman J."/>
            <person name="McQuiston J.R."/>
        </authorList>
    </citation>
    <scope>NUCLEOTIDE SEQUENCE [LARGE SCALE GENOMIC DNA]</scope>
    <source>
        <strain evidence="6 7">G0041</strain>
    </source>
</reference>
<name>A0AAD0YJP1_CHRNA</name>
<proteinExistence type="predicted"/>
<dbReference type="Gene3D" id="1.10.357.10">
    <property type="entry name" value="Tetracycline Repressor, domain 2"/>
    <property type="match status" value="1"/>
</dbReference>
<evidence type="ECO:0000259" key="5">
    <source>
        <dbReference type="PROSITE" id="PS50977"/>
    </source>
</evidence>
<feature type="DNA-binding region" description="H-T-H motif" evidence="4">
    <location>
        <begin position="33"/>
        <end position="52"/>
    </location>
</feature>
<dbReference type="GO" id="GO:0003677">
    <property type="term" value="F:DNA binding"/>
    <property type="evidence" value="ECO:0007669"/>
    <property type="project" value="UniProtKB-UniRule"/>
</dbReference>
<evidence type="ECO:0000313" key="6">
    <source>
        <dbReference type="EMBL" id="AZA90179.1"/>
    </source>
</evidence>
<evidence type="ECO:0000256" key="1">
    <source>
        <dbReference type="ARBA" id="ARBA00023015"/>
    </source>
</evidence>
<dbReference type="Pfam" id="PF00440">
    <property type="entry name" value="TetR_N"/>
    <property type="match status" value="1"/>
</dbReference>
<keyword evidence="1" id="KW-0805">Transcription regulation</keyword>
<dbReference type="SUPFAM" id="SSF46689">
    <property type="entry name" value="Homeodomain-like"/>
    <property type="match status" value="1"/>
</dbReference>
<evidence type="ECO:0000256" key="2">
    <source>
        <dbReference type="ARBA" id="ARBA00023125"/>
    </source>
</evidence>
<accession>A0AAD0YJP1</accession>
<sequence>MFSSIQNEQDQLSEQILTAASELYLKYGFKKVTMDDISKAIGKSRTSIYYYFKNREEVFHAVLNSLVKEVIFEIGNAVDQQETLEEKIRAFCLTKIKTSESKTPFFTAVEAGMNAEEKSRHSQVMEVVHQHLMAGEKIILEKAISKSIHTKEIRPLPSEELDTIIFILQSSIRGIKREMLLKNSFDGLNTTVEVLTAMTFKWLV</sequence>
<organism evidence="6 7">
    <name type="scientific">Chryseobacterium nakagawai</name>
    <dbReference type="NCBI Taxonomy" id="1241982"/>
    <lineage>
        <taxon>Bacteria</taxon>
        <taxon>Pseudomonadati</taxon>
        <taxon>Bacteroidota</taxon>
        <taxon>Flavobacteriia</taxon>
        <taxon>Flavobacteriales</taxon>
        <taxon>Weeksellaceae</taxon>
        <taxon>Chryseobacterium group</taxon>
        <taxon>Chryseobacterium</taxon>
    </lineage>
</organism>
<dbReference type="PRINTS" id="PR00455">
    <property type="entry name" value="HTHTETR"/>
</dbReference>
<gene>
    <name evidence="6" type="ORF">EG343_05885</name>
</gene>
<dbReference type="PANTHER" id="PTHR47506:SF1">
    <property type="entry name" value="HTH-TYPE TRANSCRIPTIONAL REGULATOR YJDC"/>
    <property type="match status" value="1"/>
</dbReference>
<dbReference type="RefSeq" id="WP_123856728.1">
    <property type="nucleotide sequence ID" value="NZ_CP033923.1"/>
</dbReference>
<dbReference type="Proteomes" id="UP000278288">
    <property type="component" value="Chromosome"/>
</dbReference>
<dbReference type="Gene3D" id="1.10.10.60">
    <property type="entry name" value="Homeodomain-like"/>
    <property type="match status" value="1"/>
</dbReference>
<feature type="domain" description="HTH tetR-type" evidence="5">
    <location>
        <begin position="10"/>
        <end position="70"/>
    </location>
</feature>
<dbReference type="PROSITE" id="PS50977">
    <property type="entry name" value="HTH_TETR_2"/>
    <property type="match status" value="1"/>
</dbReference>
<protein>
    <submittedName>
        <fullName evidence="6">TetR/AcrR family transcriptional regulator</fullName>
    </submittedName>
</protein>
<evidence type="ECO:0000256" key="3">
    <source>
        <dbReference type="ARBA" id="ARBA00023163"/>
    </source>
</evidence>